<reference evidence="1 3" key="1">
    <citation type="submission" date="2014-04" db="EMBL/GenBank/DDBJ databases">
        <authorList>
            <person name="Bishop-Lilly K.A."/>
            <person name="Broomall S.M."/>
            <person name="Chain P.S."/>
            <person name="Chertkov O."/>
            <person name="Coyne S.R."/>
            <person name="Daligault H.E."/>
            <person name="Davenport K.W."/>
            <person name="Erkkila T."/>
            <person name="Frey K.G."/>
            <person name="Gibbons H.S."/>
            <person name="Gu W."/>
            <person name="Jaissle J."/>
            <person name="Johnson S.L."/>
            <person name="Koroleva G.I."/>
            <person name="Ladner J.T."/>
            <person name="Lo C.-C."/>
            <person name="Minogue T.D."/>
            <person name="Munk C."/>
            <person name="Palacios G.F."/>
            <person name="Redden C.L."/>
            <person name="Rosenzweig C.N."/>
            <person name="Scholz M.B."/>
            <person name="Teshima H."/>
            <person name="Xu Y."/>
        </authorList>
    </citation>
    <scope>NUCLEOTIDE SEQUENCE [LARGE SCALE GENOMIC DNA]</scope>
    <source>
        <strain evidence="1">Gladioli</strain>
        <strain evidence="3">gladioli</strain>
    </source>
</reference>
<dbReference type="GeneID" id="66460991"/>
<dbReference type="InterPro" id="IPR010667">
    <property type="entry name" value="Phage_T4_Gp19"/>
</dbReference>
<dbReference type="RefSeq" id="WP_013690023.1">
    <property type="nucleotide sequence ID" value="NZ_CADEPP010000002.1"/>
</dbReference>
<dbReference type="Pfam" id="PF06841">
    <property type="entry name" value="Phage_T4_gp19"/>
    <property type="match status" value="1"/>
</dbReference>
<dbReference type="Proteomes" id="UP001059745">
    <property type="component" value="Chromosome 2"/>
</dbReference>
<dbReference type="NCBIfam" id="TIGR02241">
    <property type="entry name" value="conserved hypothetical phage tail region protein"/>
    <property type="match status" value="1"/>
</dbReference>
<dbReference type="EMBL" id="CP104215">
    <property type="protein sequence ID" value="UWX72948.1"/>
    <property type="molecule type" value="Genomic_DNA"/>
</dbReference>
<evidence type="ECO:0000313" key="2">
    <source>
        <dbReference type="EMBL" id="UWX72948.1"/>
    </source>
</evidence>
<dbReference type="PANTHER" id="PTHR38009:SF1">
    <property type="entry name" value="CONSERVED HYPOTHETICAL PHAGE TAIL PROTEIN"/>
    <property type="match status" value="1"/>
</dbReference>
<dbReference type="InterPro" id="IPR011747">
    <property type="entry name" value="CHP02241"/>
</dbReference>
<dbReference type="Proteomes" id="UP000029590">
    <property type="component" value="Unassembled WGS sequence"/>
</dbReference>
<evidence type="ECO:0000313" key="3">
    <source>
        <dbReference type="Proteomes" id="UP000029590"/>
    </source>
</evidence>
<evidence type="ECO:0000313" key="1">
    <source>
        <dbReference type="EMBL" id="KGC13277.1"/>
    </source>
</evidence>
<protein>
    <submittedName>
        <fullName evidence="2">Phage tail protein</fullName>
    </submittedName>
</protein>
<name>A0AAP2JAE2_BURGA</name>
<dbReference type="PANTHER" id="PTHR38009">
    <property type="entry name" value="CONSERVED HYPOTHETICAL PHAGE TAIL PROTEIN"/>
    <property type="match status" value="1"/>
</dbReference>
<dbReference type="EMBL" id="JPGG01000016">
    <property type="protein sequence ID" value="KGC13277.1"/>
    <property type="molecule type" value="Genomic_DNA"/>
</dbReference>
<gene>
    <name evidence="1" type="ORF">DM48_2864</name>
    <name evidence="2" type="ORF">NYZ96_31575</name>
</gene>
<accession>A0AAP2JAE2</accession>
<proteinExistence type="predicted"/>
<dbReference type="GO" id="GO:0005198">
    <property type="term" value="F:structural molecule activity"/>
    <property type="evidence" value="ECO:0007669"/>
    <property type="project" value="InterPro"/>
</dbReference>
<dbReference type="AlphaFoldDB" id="A0AAP2JAE2"/>
<reference evidence="2" key="2">
    <citation type="submission" date="2022-09" db="EMBL/GenBank/DDBJ databases">
        <title>Genomic of Burkholderia gladioli.</title>
        <authorList>
            <person name="Wu H."/>
        </authorList>
    </citation>
    <scope>NUCLEOTIDE SEQUENCE</scope>
    <source>
        <strain evidence="2">ZN-S4</strain>
    </source>
</reference>
<organism evidence="1 3">
    <name type="scientific">Burkholderia gladioli</name>
    <name type="common">Pseudomonas marginata</name>
    <name type="synonym">Phytomonas marginata</name>
    <dbReference type="NCBI Taxonomy" id="28095"/>
    <lineage>
        <taxon>Bacteria</taxon>
        <taxon>Pseudomonadati</taxon>
        <taxon>Pseudomonadota</taxon>
        <taxon>Betaproteobacteria</taxon>
        <taxon>Burkholderiales</taxon>
        <taxon>Burkholderiaceae</taxon>
        <taxon>Burkholderia</taxon>
    </lineage>
</organism>
<dbReference type="KEGG" id="bgo:BM43_4902"/>
<sequence length="149" mass="16595">MASTQLTNPYRGFRFQVEISGIQIASFSEATIPDSTIETTEYREGTDPTYKRSFSGLTTYGKLTLKKGLTDSMDLYNWHQLAVQQGSTGASVQKNISLILLDSGGTARARWNVINAWPNKYESTGLNASSTEIMVETFELTIQYMTRVS</sequence>